<dbReference type="Gene3D" id="3.40.50.261">
    <property type="entry name" value="Succinyl-CoA synthetase domains"/>
    <property type="match status" value="2"/>
</dbReference>
<dbReference type="Proteomes" id="UP000275256">
    <property type="component" value="Unassembled WGS sequence"/>
</dbReference>
<evidence type="ECO:0000313" key="3">
    <source>
        <dbReference type="EMBL" id="RMB61369.1"/>
    </source>
</evidence>
<dbReference type="GO" id="GO:0006099">
    <property type="term" value="P:tricarboxylic acid cycle"/>
    <property type="evidence" value="ECO:0007669"/>
    <property type="project" value="TreeGrafter"/>
</dbReference>
<accession>A0A3M0GJR4</accession>
<dbReference type="EMBL" id="REFW01000001">
    <property type="protein sequence ID" value="RMB61369.1"/>
    <property type="molecule type" value="Genomic_DNA"/>
</dbReference>
<dbReference type="Pfam" id="PF00549">
    <property type="entry name" value="Ligase_CoA"/>
    <property type="match status" value="1"/>
</dbReference>
<dbReference type="InterPro" id="IPR005811">
    <property type="entry name" value="SUCC_ACL_C"/>
</dbReference>
<reference evidence="3 4" key="1">
    <citation type="submission" date="2018-10" db="EMBL/GenBank/DDBJ databases">
        <title>Tessaracoccus antarcticuss sp. nov., isolated from sediment.</title>
        <authorList>
            <person name="Zhou L.Y."/>
            <person name="Du Z.J."/>
        </authorList>
    </citation>
    <scope>NUCLEOTIDE SEQUENCE [LARGE SCALE GENOMIC DNA]</scope>
    <source>
        <strain evidence="3 4">JDX10</strain>
    </source>
</reference>
<dbReference type="PANTHER" id="PTHR11117:SF24">
    <property type="entry name" value="PROTEIN FDRA"/>
    <property type="match status" value="1"/>
</dbReference>
<dbReference type="GO" id="GO:0009361">
    <property type="term" value="C:succinate-CoA ligase complex (ADP-forming)"/>
    <property type="evidence" value="ECO:0007669"/>
    <property type="project" value="TreeGrafter"/>
</dbReference>
<dbReference type="GO" id="GO:0004776">
    <property type="term" value="F:succinate-CoA ligase (GDP-forming) activity"/>
    <property type="evidence" value="ECO:0007669"/>
    <property type="project" value="TreeGrafter"/>
</dbReference>
<dbReference type="PANTHER" id="PTHR11117">
    <property type="entry name" value="SUCCINYL-COA LIGASE SUBUNIT ALPHA"/>
    <property type="match status" value="1"/>
</dbReference>
<keyword evidence="4" id="KW-1185">Reference proteome</keyword>
<evidence type="ECO:0000259" key="1">
    <source>
        <dbReference type="Pfam" id="PF00549"/>
    </source>
</evidence>
<feature type="domain" description="CoA-binding" evidence="2">
    <location>
        <begin position="191"/>
        <end position="282"/>
    </location>
</feature>
<comment type="caution">
    <text evidence="3">The sequence shown here is derived from an EMBL/GenBank/DDBJ whole genome shotgun (WGS) entry which is preliminary data.</text>
</comment>
<protein>
    <submittedName>
        <fullName evidence="3">Acyl-CoA synthetase FdrA</fullName>
    </submittedName>
</protein>
<dbReference type="AlphaFoldDB" id="A0A3M0GJR4"/>
<dbReference type="Gene3D" id="3.40.50.720">
    <property type="entry name" value="NAD(P)-binding Rossmann-like Domain"/>
    <property type="match status" value="1"/>
</dbReference>
<dbReference type="GO" id="GO:0005829">
    <property type="term" value="C:cytosol"/>
    <property type="evidence" value="ECO:0007669"/>
    <property type="project" value="TreeGrafter"/>
</dbReference>
<proteinExistence type="predicted"/>
<dbReference type="Pfam" id="PF02629">
    <property type="entry name" value="CoA_binding"/>
    <property type="match status" value="1"/>
</dbReference>
<organism evidence="3 4">
    <name type="scientific">Tessaracoccus antarcticus</name>
    <dbReference type="NCBI Taxonomy" id="2479848"/>
    <lineage>
        <taxon>Bacteria</taxon>
        <taxon>Bacillati</taxon>
        <taxon>Actinomycetota</taxon>
        <taxon>Actinomycetes</taxon>
        <taxon>Propionibacteriales</taxon>
        <taxon>Propionibacteriaceae</taxon>
        <taxon>Tessaracoccus</taxon>
    </lineage>
</organism>
<dbReference type="SUPFAM" id="SSF52210">
    <property type="entry name" value="Succinyl-CoA synthetase domains"/>
    <property type="match status" value="2"/>
</dbReference>
<evidence type="ECO:0000313" key="4">
    <source>
        <dbReference type="Proteomes" id="UP000275256"/>
    </source>
</evidence>
<dbReference type="InterPro" id="IPR016102">
    <property type="entry name" value="Succinyl-CoA_synth-like"/>
</dbReference>
<evidence type="ECO:0000259" key="2">
    <source>
        <dbReference type="Pfam" id="PF02629"/>
    </source>
</evidence>
<sequence>MSTRTLVKKNTYIDSVSLMSISTKANALDGVTNAVAAMATPMNKEILTNQGLITAEIRDATPGDLVLIVVTSDEESADAALEGLVALLDRKPAADSPDSVTYHTLASAAEARTEANMAVISVNGAFAAREAHSALDSGLNVMLFSDNVSLDDEIALKNKAHEKGLLMMGPDCGTAILNGISLCFANEVRRGRIGIVGASGTGSQEMSVRIHDFGGGISQLLGTGGRDLSKEVGGIMMLDGIAALDADPGTDVIVVISKPPAAEVAAIVLDRLAASDKPSVACFLGAGEDIRAAAEQRGIPFFDRTKPAALEAVKLTGIREEDLDLHSLNWPLIEEVRGKLTPEARYIRALYCGGTICDEAMFLAMEKYDDVYSNIRKEAEFKLGGTDPSRAHTFLDFGEDEFTNGKPHPMIDPSNRIARFMEEAKDPEVGVIVLDFVLGYGSNPDPVGVMMPAFREAKALAASEGRHLEILAYILGTDADSQDIDDQVAKLAEVDVTWASSSTNTGLLAREFVSKGDLA</sequence>
<gene>
    <name evidence="3" type="primary">fdrA</name>
    <name evidence="3" type="ORF">EAX62_01540</name>
</gene>
<name>A0A3M0GJR4_9ACTN</name>
<feature type="domain" description="ATP-citrate synthase/succinyl-CoA ligase C-terminal" evidence="1">
    <location>
        <begin position="350"/>
        <end position="507"/>
    </location>
</feature>
<dbReference type="OrthoDB" id="5580580at2"/>
<dbReference type="GO" id="GO:0004775">
    <property type="term" value="F:succinate-CoA ligase (ADP-forming) activity"/>
    <property type="evidence" value="ECO:0007669"/>
    <property type="project" value="TreeGrafter"/>
</dbReference>
<dbReference type="InterPro" id="IPR003781">
    <property type="entry name" value="CoA-bd"/>
</dbReference>
<dbReference type="RefSeq" id="WP_121899917.1">
    <property type="nucleotide sequence ID" value="NZ_REFW01000001.1"/>
</dbReference>
<dbReference type="NCBIfam" id="NF004760">
    <property type="entry name" value="PRK06091.1"/>
    <property type="match status" value="1"/>
</dbReference>